<accession>A0ABS8C2N6</accession>
<sequence length="169" mass="18973">MKQALLYSGLIISLLFAWPSQAHKFSTSWVQMSSGADHPAEFDWSWLLAEHDLAVLAPFMMDNTGRLLDADALLAQQVPFNNVINNMLQFNTDCPLEVLPVVHLEREVYAGQQSVRIYGHAGCPLASLQQVRVAQLFDKLKNHKVIVELTDTAERSVLSQSKAQWQLAK</sequence>
<feature type="signal peptide" evidence="1">
    <location>
        <begin position="1"/>
        <end position="22"/>
    </location>
</feature>
<protein>
    <submittedName>
        <fullName evidence="2">Uncharacterized protein</fullName>
    </submittedName>
</protein>
<evidence type="ECO:0000313" key="3">
    <source>
        <dbReference type="Proteomes" id="UP000633814"/>
    </source>
</evidence>
<dbReference type="EMBL" id="JAEINI020000003">
    <property type="protein sequence ID" value="MCB5226584.1"/>
    <property type="molecule type" value="Genomic_DNA"/>
</dbReference>
<name>A0ABS8C2N6_9ALTE</name>
<comment type="caution">
    <text evidence="2">The sequence shown here is derived from an EMBL/GenBank/DDBJ whole genome shotgun (WGS) entry which is preliminary data.</text>
</comment>
<dbReference type="Proteomes" id="UP000633814">
    <property type="component" value="Unassembled WGS sequence"/>
</dbReference>
<gene>
    <name evidence="2" type="ORF">JAO78_007115</name>
</gene>
<proteinExistence type="predicted"/>
<evidence type="ECO:0000313" key="2">
    <source>
        <dbReference type="EMBL" id="MCB5226584.1"/>
    </source>
</evidence>
<reference evidence="2 3" key="1">
    <citation type="submission" date="2021-10" db="EMBL/GenBank/DDBJ databases">
        <title>Alishewanella koreense sp. nov. isolated from seawater of southwestern coast in South Korea and the proposal for the reclassification of Rheinheimera perlucida and Rheinheimera tuosuensis as Arsukibacterium perlucida and Arsukibacterium tuosuensis.</title>
        <authorList>
            <person name="Kim K.H."/>
            <person name="Ruan W."/>
            <person name="Kim K.R."/>
            <person name="Baek J.H."/>
            <person name="Jeon C.O."/>
        </authorList>
    </citation>
    <scope>NUCLEOTIDE SEQUENCE [LARGE SCALE GENOMIC DNA]</scope>
    <source>
        <strain evidence="2 3">16-MA</strain>
    </source>
</reference>
<organism evidence="2 3">
    <name type="scientific">Alishewanella maricola</name>
    <dbReference type="NCBI Taxonomy" id="2795740"/>
    <lineage>
        <taxon>Bacteria</taxon>
        <taxon>Pseudomonadati</taxon>
        <taxon>Pseudomonadota</taxon>
        <taxon>Gammaproteobacteria</taxon>
        <taxon>Alteromonadales</taxon>
        <taxon>Alteromonadaceae</taxon>
        <taxon>Alishewanella</taxon>
    </lineage>
</organism>
<keyword evidence="1" id="KW-0732">Signal</keyword>
<feature type="chain" id="PRO_5045365278" evidence="1">
    <location>
        <begin position="23"/>
        <end position="169"/>
    </location>
</feature>
<evidence type="ECO:0000256" key="1">
    <source>
        <dbReference type="SAM" id="SignalP"/>
    </source>
</evidence>
<dbReference type="RefSeq" id="WP_226750672.1">
    <property type="nucleotide sequence ID" value="NZ_JAEINI020000003.1"/>
</dbReference>
<keyword evidence="3" id="KW-1185">Reference proteome</keyword>